<sequence>MNEGLTGLERHEELKWIHVVPAEVEQEWIPHIGGSGAGQSWLVFRDVEWPPLLLRCGDDGNAKLPSLETQTLGLDENTHMQTHREAQKPAHAHDV</sequence>
<dbReference type="AlphaFoldDB" id="A0AA88NYI0"/>
<evidence type="ECO:0000313" key="1">
    <source>
        <dbReference type="EMBL" id="KAK2870066.1"/>
    </source>
</evidence>
<name>A0AA88NYI0_9TELE</name>
<keyword evidence="2" id="KW-1185">Reference proteome</keyword>
<protein>
    <submittedName>
        <fullName evidence="1">Uncharacterized protein</fullName>
    </submittedName>
</protein>
<organism evidence="1 2">
    <name type="scientific">Cirrhinus molitorella</name>
    <name type="common">mud carp</name>
    <dbReference type="NCBI Taxonomy" id="172907"/>
    <lineage>
        <taxon>Eukaryota</taxon>
        <taxon>Metazoa</taxon>
        <taxon>Chordata</taxon>
        <taxon>Craniata</taxon>
        <taxon>Vertebrata</taxon>
        <taxon>Euteleostomi</taxon>
        <taxon>Actinopterygii</taxon>
        <taxon>Neopterygii</taxon>
        <taxon>Teleostei</taxon>
        <taxon>Ostariophysi</taxon>
        <taxon>Cypriniformes</taxon>
        <taxon>Cyprinidae</taxon>
        <taxon>Labeoninae</taxon>
        <taxon>Labeonini</taxon>
        <taxon>Cirrhinus</taxon>
    </lineage>
</organism>
<gene>
    <name evidence="1" type="ORF">Q8A67_024458</name>
</gene>
<dbReference type="Proteomes" id="UP001187343">
    <property type="component" value="Unassembled WGS sequence"/>
</dbReference>
<accession>A0AA88NYI0</accession>
<comment type="caution">
    <text evidence="1">The sequence shown here is derived from an EMBL/GenBank/DDBJ whole genome shotgun (WGS) entry which is preliminary data.</text>
</comment>
<proteinExistence type="predicted"/>
<reference evidence="1" key="1">
    <citation type="submission" date="2023-08" db="EMBL/GenBank/DDBJ databases">
        <title>Chromosome-level Genome Assembly of mud carp (Cirrhinus molitorella).</title>
        <authorList>
            <person name="Liu H."/>
        </authorList>
    </citation>
    <scope>NUCLEOTIDE SEQUENCE</scope>
    <source>
        <strain evidence="1">Prfri</strain>
        <tissue evidence="1">Muscle</tissue>
    </source>
</reference>
<dbReference type="EMBL" id="JAUYZG010000024">
    <property type="protein sequence ID" value="KAK2870066.1"/>
    <property type="molecule type" value="Genomic_DNA"/>
</dbReference>
<evidence type="ECO:0000313" key="2">
    <source>
        <dbReference type="Proteomes" id="UP001187343"/>
    </source>
</evidence>